<evidence type="ECO:0000256" key="1">
    <source>
        <dbReference type="ARBA" id="ARBA00004141"/>
    </source>
</evidence>
<name>A0AAC9RKY7_9CLOT</name>
<evidence type="ECO:0000256" key="4">
    <source>
        <dbReference type="ARBA" id="ARBA00023136"/>
    </source>
</evidence>
<evidence type="ECO:0000313" key="10">
    <source>
        <dbReference type="Proteomes" id="UP000192478"/>
    </source>
</evidence>
<evidence type="ECO:0000313" key="8">
    <source>
        <dbReference type="EMBL" id="ARE86180.1"/>
    </source>
</evidence>
<dbReference type="PANTHER" id="PTHR31102:SF1">
    <property type="entry name" value="CATION_H+ EXCHANGER DOMAIN-CONTAINING PROTEIN"/>
    <property type="match status" value="1"/>
</dbReference>
<feature type="transmembrane region" description="Helical" evidence="5">
    <location>
        <begin position="300"/>
        <end position="321"/>
    </location>
</feature>
<dbReference type="PANTHER" id="PTHR31102">
    <property type="match status" value="1"/>
</dbReference>
<proteinExistence type="predicted"/>
<dbReference type="RefSeq" id="WP_070966315.1">
    <property type="nucleotide sequence ID" value="NZ_CP017603.1"/>
</dbReference>
<reference evidence="8 10" key="2">
    <citation type="submission" date="2017-03" db="EMBL/GenBank/DDBJ databases">
        <title>Complete sequence of Clostridium formicaceticum DSM 92.</title>
        <authorList>
            <person name="Poehlein A."/>
            <person name="Karl M."/>
            <person name="Bengelsdorf F.R."/>
            <person name="Duerre P."/>
            <person name="Daniel R."/>
        </authorList>
    </citation>
    <scope>NUCLEOTIDE SEQUENCE [LARGE SCALE GENOMIC DNA]</scope>
    <source>
        <strain evidence="8 10">DSM 92</strain>
    </source>
</reference>
<feature type="transmembrane region" description="Helical" evidence="5">
    <location>
        <begin position="84"/>
        <end position="108"/>
    </location>
</feature>
<evidence type="ECO:0000313" key="7">
    <source>
        <dbReference type="EMBL" id="AOY75845.1"/>
    </source>
</evidence>
<dbReference type="AlphaFoldDB" id="A0AAC9RKY7"/>
<dbReference type="GO" id="GO:0015297">
    <property type="term" value="F:antiporter activity"/>
    <property type="evidence" value="ECO:0007669"/>
    <property type="project" value="InterPro"/>
</dbReference>
<organism evidence="8 10">
    <name type="scientific">Clostridium formicaceticum</name>
    <dbReference type="NCBI Taxonomy" id="1497"/>
    <lineage>
        <taxon>Bacteria</taxon>
        <taxon>Bacillati</taxon>
        <taxon>Bacillota</taxon>
        <taxon>Clostridia</taxon>
        <taxon>Eubacteriales</taxon>
        <taxon>Clostridiaceae</taxon>
        <taxon>Clostridium</taxon>
    </lineage>
</organism>
<dbReference type="InterPro" id="IPR038770">
    <property type="entry name" value="Na+/solute_symporter_sf"/>
</dbReference>
<gene>
    <name evidence="7" type="ORF">BJL90_08025</name>
    <name evidence="8" type="ORF">CLFO_05020</name>
</gene>
<feature type="transmembrane region" description="Helical" evidence="5">
    <location>
        <begin position="149"/>
        <end position="173"/>
    </location>
</feature>
<accession>A0AAC9RKY7</accession>
<feature type="transmembrane region" description="Helical" evidence="5">
    <location>
        <begin position="185"/>
        <end position="208"/>
    </location>
</feature>
<keyword evidence="2 5" id="KW-0812">Transmembrane</keyword>
<feature type="transmembrane region" description="Helical" evidence="5">
    <location>
        <begin position="363"/>
        <end position="384"/>
    </location>
</feature>
<feature type="transmembrane region" description="Helical" evidence="5">
    <location>
        <begin position="274"/>
        <end position="294"/>
    </location>
</feature>
<dbReference type="Gene3D" id="1.20.1530.20">
    <property type="match status" value="1"/>
</dbReference>
<dbReference type="Proteomes" id="UP000192478">
    <property type="component" value="Chromosome"/>
</dbReference>
<dbReference type="EMBL" id="CP020559">
    <property type="protein sequence ID" value="ARE86180.1"/>
    <property type="molecule type" value="Genomic_DNA"/>
</dbReference>
<keyword evidence="4 5" id="KW-0472">Membrane</keyword>
<dbReference type="InterPro" id="IPR051843">
    <property type="entry name" value="CPA1_transporter"/>
</dbReference>
<evidence type="ECO:0000256" key="2">
    <source>
        <dbReference type="ARBA" id="ARBA00022692"/>
    </source>
</evidence>
<evidence type="ECO:0000259" key="6">
    <source>
        <dbReference type="Pfam" id="PF00999"/>
    </source>
</evidence>
<feature type="transmembrane region" description="Helical" evidence="5">
    <location>
        <begin position="333"/>
        <end position="357"/>
    </location>
</feature>
<evidence type="ECO:0000256" key="5">
    <source>
        <dbReference type="SAM" id="Phobius"/>
    </source>
</evidence>
<feature type="domain" description="Cation/H+ exchanger transmembrane" evidence="6">
    <location>
        <begin position="8"/>
        <end position="384"/>
    </location>
</feature>
<dbReference type="GO" id="GO:1902600">
    <property type="term" value="P:proton transmembrane transport"/>
    <property type="evidence" value="ECO:0007669"/>
    <property type="project" value="InterPro"/>
</dbReference>
<dbReference type="Proteomes" id="UP000177894">
    <property type="component" value="Chromosome"/>
</dbReference>
<comment type="subcellular location">
    <subcellularLocation>
        <location evidence="1">Membrane</location>
        <topology evidence="1">Multi-pass membrane protein</topology>
    </subcellularLocation>
</comment>
<reference evidence="7 9" key="1">
    <citation type="submission" date="2016-10" db="EMBL/GenBank/DDBJ databases">
        <title>Complete Genome Sequence of Acetogen Clostridium formicoaceticum ATCC 27076.</title>
        <authorList>
            <person name="Bao T."/>
            <person name="Cheng C."/>
            <person name="Zhao J."/>
            <person name="Yang S.-T."/>
            <person name="Wang J."/>
            <person name="Wang M."/>
        </authorList>
    </citation>
    <scope>NUCLEOTIDE SEQUENCE [LARGE SCALE GENOMIC DNA]</scope>
    <source>
        <strain evidence="7 9">ATCC 27076</strain>
    </source>
</reference>
<feature type="transmembrane region" description="Helical" evidence="5">
    <location>
        <begin position="49"/>
        <end position="72"/>
    </location>
</feature>
<dbReference type="EMBL" id="CP017603">
    <property type="protein sequence ID" value="AOY75845.1"/>
    <property type="molecule type" value="Genomic_DNA"/>
</dbReference>
<feature type="transmembrane region" description="Helical" evidence="5">
    <location>
        <begin position="114"/>
        <end position="137"/>
    </location>
</feature>
<evidence type="ECO:0000313" key="9">
    <source>
        <dbReference type="Proteomes" id="UP000177894"/>
    </source>
</evidence>
<dbReference type="KEGG" id="cfm:BJL90_08025"/>
<dbReference type="Pfam" id="PF00999">
    <property type="entry name" value="Na_H_Exchanger"/>
    <property type="match status" value="1"/>
</dbReference>
<protein>
    <submittedName>
        <fullName evidence="7">Potassium transporter</fullName>
    </submittedName>
    <submittedName>
        <fullName evidence="8">Potassium/proton antiporter</fullName>
    </submittedName>
</protein>
<keyword evidence="9" id="KW-1185">Reference proteome</keyword>
<dbReference type="InterPro" id="IPR006153">
    <property type="entry name" value="Cation/H_exchanger_TM"/>
</dbReference>
<keyword evidence="3 5" id="KW-1133">Transmembrane helix</keyword>
<dbReference type="GO" id="GO:0016020">
    <property type="term" value="C:membrane"/>
    <property type="evidence" value="ECO:0007669"/>
    <property type="project" value="UniProtKB-SubCell"/>
</dbReference>
<feature type="transmembrane region" description="Helical" evidence="5">
    <location>
        <begin position="243"/>
        <end position="262"/>
    </location>
</feature>
<sequence length="394" mass="41798">MAFSLAMIILLGLLFNQLFTKMKLPGLLGMLVLGVLIGPYGLDWLDESILLISGDLRKIALIVILIRAGFGINRDTLNKIGIPALKLSCIPGIFEGLTVMLVGGYLLGISRVEAGMLGFILAAVSPAVIVPSMLSFIERGKGEEKGIPTLILAGASVDDVVAITIFSSFVGMYGGQNINFIRQLLNIPLSIVIGIALGAVLSILLLYIFNHFHIRNTKKVLMILASAIILTGLEDILNDTVPIAALLGVMVIGFVILEKKEALAKELSNKFNKIWVFAEIILFVLVGAQVNIYLAAETGWIGLVIIAIGLMARSFGVYLSLLGTNLSTKERGFCVVAYIPKATVQAAIGAVPLSIGAPAGEMILALAVLAIVVTAPIGAIAIKVTGERVLEEKL</sequence>
<evidence type="ECO:0000256" key="3">
    <source>
        <dbReference type="ARBA" id="ARBA00022989"/>
    </source>
</evidence>
<feature type="transmembrane region" description="Helical" evidence="5">
    <location>
        <begin position="220"/>
        <end position="237"/>
    </location>
</feature>